<reference evidence="2 3" key="1">
    <citation type="submission" date="2023-02" db="EMBL/GenBank/DDBJ databases">
        <title>Bacterial whole genome sequence for Curvibacter sp. HBC28.</title>
        <authorList>
            <person name="Le V."/>
            <person name="Ko S.-R."/>
            <person name="Ahn C.-Y."/>
            <person name="Oh H.-M."/>
        </authorList>
    </citation>
    <scope>NUCLEOTIDE SEQUENCE [LARGE SCALE GENOMIC DNA]</scope>
    <source>
        <strain evidence="2 3">HBC28</strain>
    </source>
</reference>
<evidence type="ECO:0000313" key="2">
    <source>
        <dbReference type="EMBL" id="MDD0813570.1"/>
    </source>
</evidence>
<dbReference type="PANTHER" id="PTHR46310">
    <property type="entry name" value="AMIDASE 1"/>
    <property type="match status" value="1"/>
</dbReference>
<comment type="caution">
    <text evidence="2">The sequence shown here is derived from an EMBL/GenBank/DDBJ whole genome shotgun (WGS) entry which is preliminary data.</text>
</comment>
<dbReference type="NCBIfam" id="NF006169">
    <property type="entry name" value="PRK08310.1"/>
    <property type="match status" value="1"/>
</dbReference>
<dbReference type="InterPro" id="IPR020556">
    <property type="entry name" value="Amidase_CS"/>
</dbReference>
<dbReference type="InterPro" id="IPR036928">
    <property type="entry name" value="AS_sf"/>
</dbReference>
<name>A0ABT5MEH2_9BURK</name>
<protein>
    <submittedName>
        <fullName evidence="2">Amidase</fullName>
        <ecNumber evidence="2">3.5.1.4</ecNumber>
    </submittedName>
</protein>
<evidence type="ECO:0000313" key="3">
    <source>
        <dbReference type="Proteomes" id="UP001528672"/>
    </source>
</evidence>
<dbReference type="PROSITE" id="PS00571">
    <property type="entry name" value="AMIDASES"/>
    <property type="match status" value="1"/>
</dbReference>
<proteinExistence type="predicted"/>
<dbReference type="Pfam" id="PF01425">
    <property type="entry name" value="Amidase"/>
    <property type="match status" value="2"/>
</dbReference>
<feature type="domain" description="Amidase" evidence="1">
    <location>
        <begin position="21"/>
        <end position="196"/>
    </location>
</feature>
<keyword evidence="2" id="KW-0378">Hydrolase</keyword>
<evidence type="ECO:0000259" key="1">
    <source>
        <dbReference type="Pfam" id="PF01425"/>
    </source>
</evidence>
<keyword evidence="3" id="KW-1185">Reference proteome</keyword>
<gene>
    <name evidence="2" type="ORF">PSQ39_02895</name>
</gene>
<dbReference type="PANTHER" id="PTHR46310:SF7">
    <property type="entry name" value="AMIDASE 1"/>
    <property type="match status" value="1"/>
</dbReference>
<dbReference type="RefSeq" id="WP_273925088.1">
    <property type="nucleotide sequence ID" value="NZ_JAQSIN010000005.1"/>
</dbReference>
<dbReference type="Gene3D" id="3.90.1300.10">
    <property type="entry name" value="Amidase signature (AS) domain"/>
    <property type="match status" value="1"/>
</dbReference>
<dbReference type="SUPFAM" id="SSF75304">
    <property type="entry name" value="Amidase signature (AS) enzymes"/>
    <property type="match status" value="1"/>
</dbReference>
<dbReference type="EC" id="3.5.1.4" evidence="2"/>
<dbReference type="Proteomes" id="UP001528672">
    <property type="component" value="Unassembled WGS sequence"/>
</dbReference>
<dbReference type="EMBL" id="JAQSIO010000001">
    <property type="protein sequence ID" value="MDD0813570.1"/>
    <property type="molecule type" value="Genomic_DNA"/>
</dbReference>
<organism evidence="2 3">
    <name type="scientific">Curvibacter microcysteis</name>
    <dbReference type="NCBI Taxonomy" id="3026419"/>
    <lineage>
        <taxon>Bacteria</taxon>
        <taxon>Pseudomonadati</taxon>
        <taxon>Pseudomonadota</taxon>
        <taxon>Betaproteobacteria</taxon>
        <taxon>Burkholderiales</taxon>
        <taxon>Comamonadaceae</taxon>
        <taxon>Curvibacter</taxon>
    </lineage>
</organism>
<accession>A0ABT5MEH2</accession>
<sequence length="395" mass="40641">MPLHDPAHAFVPYPDVPVAHASTGPLSGLRFAVKDLFDVAGYPTGGGNPIVLAMSGIKTRTAPTVQALLDAGAALVGKTVTDELAFSMNGNNAHFGAPINGAAPERISGGSSSGSASAVSSHLADFALGTDTGGSVRAPASHCGLWGLRPSHGRISLAGALDLAPSFDTCGFFAREADTFLRVGQVLLGPDTAPLPATPRLLKPLDLWAQVQPAAVAAVTPLFERAQSLWGAAADSAAVLDSLEAMYWNFRYLQGREAWMTDGPLIERYAPPLGPGVAERFAWSRAVTDAQVAQAQAFRRAYQAHLAALLGPDGVMILPTMPDVAPLRSAPESALEDYRNRAIHLLCGAGLAGCPQVSVPGAIQPETGAPIGLSLIGPVGSDASLLRLAAALSAA</sequence>
<dbReference type="GO" id="GO:0004040">
    <property type="term" value="F:amidase activity"/>
    <property type="evidence" value="ECO:0007669"/>
    <property type="project" value="UniProtKB-EC"/>
</dbReference>
<feature type="domain" description="Amidase" evidence="1">
    <location>
        <begin position="286"/>
        <end position="386"/>
    </location>
</feature>
<dbReference type="InterPro" id="IPR023631">
    <property type="entry name" value="Amidase_dom"/>
</dbReference>